<dbReference type="EMBL" id="FLUM01000002">
    <property type="protein sequence ID" value="SBW00495.1"/>
    <property type="molecule type" value="Genomic_DNA"/>
</dbReference>
<dbReference type="Pfam" id="PF03756">
    <property type="entry name" value="AfsA"/>
    <property type="match status" value="1"/>
</dbReference>
<protein>
    <submittedName>
        <fullName evidence="2">A-factor biosynthesis hotdog domain protein</fullName>
    </submittedName>
</protein>
<dbReference type="RefSeq" id="WP_291031348.1">
    <property type="nucleotide sequence ID" value="NZ_CALESN010000019.1"/>
</dbReference>
<sequence length="220" mass="25867">MKQHYDLNDFINKVTETIDVNTIEKIDSKYVHKKNEDYVLISKIKTVPKEYLGLDTIDSHHYLYSIALPKYDCLFCFDHELDHLPFIMAIEVVRQAGIAVAHTIHSVPTVGYSNIMDNINLNVLKFIELDVPLIMIMEDIMLKNKKSRQERFMHFYLYQNKILCADVKVNASVMEKEIYTRVRLNSRTEMVKNTCLEKIPATNIQMLNRGYEKLFSRIEK</sequence>
<accession>A0A212JMG0</accession>
<feature type="domain" description="A-factor biosynthesis hotdog" evidence="1">
    <location>
        <begin position="30"/>
        <end position="172"/>
    </location>
</feature>
<reference evidence="2" key="1">
    <citation type="submission" date="2016-04" db="EMBL/GenBank/DDBJ databases">
        <authorList>
            <person name="Evans L.H."/>
            <person name="Alamgir A."/>
            <person name="Owens N."/>
            <person name="Weber N.D."/>
            <person name="Virtaneva K."/>
            <person name="Barbian K."/>
            <person name="Babar A."/>
            <person name="Rosenke K."/>
        </authorList>
    </citation>
    <scope>NUCLEOTIDE SEQUENCE</scope>
    <source>
        <strain evidence="2">86-1</strain>
    </source>
</reference>
<evidence type="ECO:0000259" key="1">
    <source>
        <dbReference type="Pfam" id="PF03756"/>
    </source>
</evidence>
<evidence type="ECO:0000313" key="2">
    <source>
        <dbReference type="EMBL" id="SBW00495.1"/>
    </source>
</evidence>
<organism evidence="2">
    <name type="scientific">uncultured Dysgonomonas sp</name>
    <dbReference type="NCBI Taxonomy" id="206096"/>
    <lineage>
        <taxon>Bacteria</taxon>
        <taxon>Pseudomonadati</taxon>
        <taxon>Bacteroidota</taxon>
        <taxon>Bacteroidia</taxon>
        <taxon>Bacteroidales</taxon>
        <taxon>Dysgonomonadaceae</taxon>
        <taxon>Dysgonomonas</taxon>
        <taxon>environmental samples</taxon>
    </lineage>
</organism>
<gene>
    <name evidence="2" type="ORF">KL86DYS1_20208</name>
</gene>
<proteinExistence type="predicted"/>
<name>A0A212JMG0_9BACT</name>
<dbReference type="AlphaFoldDB" id="A0A212JMG0"/>
<dbReference type="InterPro" id="IPR005509">
    <property type="entry name" value="AfsA_hotdog_dom"/>
</dbReference>